<name>A0A1I6WAW9_9ACTN</name>
<keyword evidence="2" id="KW-1185">Reference proteome</keyword>
<accession>A0A1I6WAW9</accession>
<protein>
    <submittedName>
        <fullName evidence="1">Uncharacterized protein</fullName>
    </submittedName>
</protein>
<dbReference type="AlphaFoldDB" id="A0A1I6WAW9"/>
<sequence length="163" mass="18186">MTLVIDHLRALQHEGGDGPELWQAAWDRAIDLLAQLWPDATLGWDGDAKANGGAGLAAGLYLVARERDTTPADVTRDDIQALIADSHDLAIVDRWATRLRALGHDPEDPDDPIAIRWRHLRWDMDYLPDHLWEAALQDISMSATRPALIDGLQTVLADNRLQF</sequence>
<reference evidence="2" key="1">
    <citation type="submission" date="2016-10" db="EMBL/GenBank/DDBJ databases">
        <authorList>
            <person name="Varghese N."/>
            <person name="Submissions S."/>
        </authorList>
    </citation>
    <scope>NUCLEOTIDE SEQUENCE [LARGE SCALE GENOMIC DNA]</scope>
    <source>
        <strain evidence="2">CGMCC 4.7047</strain>
    </source>
</reference>
<evidence type="ECO:0000313" key="1">
    <source>
        <dbReference type="EMBL" id="SFT23128.1"/>
    </source>
</evidence>
<dbReference type="Proteomes" id="UP000198873">
    <property type="component" value="Unassembled WGS sequence"/>
</dbReference>
<dbReference type="EMBL" id="FPAB01000016">
    <property type="protein sequence ID" value="SFT23128.1"/>
    <property type="molecule type" value="Genomic_DNA"/>
</dbReference>
<organism evidence="1 2">
    <name type="scientific">Streptomyces harbinensis</name>
    <dbReference type="NCBI Taxonomy" id="1176198"/>
    <lineage>
        <taxon>Bacteria</taxon>
        <taxon>Bacillati</taxon>
        <taxon>Actinomycetota</taxon>
        <taxon>Actinomycetes</taxon>
        <taxon>Kitasatosporales</taxon>
        <taxon>Streptomycetaceae</taxon>
        <taxon>Streptomyces</taxon>
    </lineage>
</organism>
<proteinExistence type="predicted"/>
<evidence type="ECO:0000313" key="2">
    <source>
        <dbReference type="Proteomes" id="UP000198873"/>
    </source>
</evidence>
<gene>
    <name evidence="1" type="ORF">SAMN05444716_11638</name>
</gene>
<dbReference type="RefSeq" id="WP_175543111.1">
    <property type="nucleotide sequence ID" value="NZ_FPAB01000016.1"/>
</dbReference>